<name>A0ABX5FJ72_9BACL</name>
<proteinExistence type="predicted"/>
<evidence type="ECO:0000313" key="4">
    <source>
        <dbReference type="Proteomes" id="UP000241645"/>
    </source>
</evidence>
<evidence type="ECO:0000256" key="1">
    <source>
        <dbReference type="SAM" id="Coils"/>
    </source>
</evidence>
<dbReference type="EMBL" id="PXZO01000069">
    <property type="protein sequence ID" value="PSK02364.1"/>
    <property type="molecule type" value="Genomic_DNA"/>
</dbReference>
<gene>
    <name evidence="3" type="ORF">C7R92_30415</name>
</gene>
<evidence type="ECO:0000259" key="2">
    <source>
        <dbReference type="Pfam" id="PF12728"/>
    </source>
</evidence>
<protein>
    <recommendedName>
        <fullName evidence="2">Helix-turn-helix domain-containing protein</fullName>
    </recommendedName>
</protein>
<accession>A0ABX5FJ72</accession>
<organism evidence="3 4">
    <name type="scientific">Brevibacillus porteri</name>
    <dbReference type="NCBI Taxonomy" id="2126350"/>
    <lineage>
        <taxon>Bacteria</taxon>
        <taxon>Bacillati</taxon>
        <taxon>Bacillota</taxon>
        <taxon>Bacilli</taxon>
        <taxon>Bacillales</taxon>
        <taxon>Paenibacillaceae</taxon>
        <taxon>Brevibacillus</taxon>
    </lineage>
</organism>
<keyword evidence="1" id="KW-0175">Coiled coil</keyword>
<dbReference type="Proteomes" id="UP000241645">
    <property type="component" value="Unassembled WGS sequence"/>
</dbReference>
<evidence type="ECO:0000313" key="3">
    <source>
        <dbReference type="EMBL" id="PSK02364.1"/>
    </source>
</evidence>
<comment type="caution">
    <text evidence="3">The sequence shown here is derived from an EMBL/GenBank/DDBJ whole genome shotgun (WGS) entry which is preliminary data.</text>
</comment>
<reference evidence="3 4" key="1">
    <citation type="submission" date="2018-03" db="EMBL/GenBank/DDBJ databases">
        <title>Brevisbacillus phylogenomics.</title>
        <authorList>
            <person name="Dunlap C."/>
        </authorList>
    </citation>
    <scope>NUCLEOTIDE SEQUENCE [LARGE SCALE GENOMIC DNA]</scope>
    <source>
        <strain evidence="3 4">NRRL B-41110</strain>
    </source>
</reference>
<feature type="coiled-coil region" evidence="1">
    <location>
        <begin position="3"/>
        <end position="30"/>
    </location>
</feature>
<dbReference type="Pfam" id="PF12728">
    <property type="entry name" value="HTH_17"/>
    <property type="match status" value="1"/>
</dbReference>
<keyword evidence="4" id="KW-1185">Reference proteome</keyword>
<sequence length="98" mass="11392">MDVDALIKEVRAYRELLNETKEEKTKLVERVRFDLPSVDEEILDAYPDALKPKDIQNILGLGPVKTYELLNSGEFHVVRVGRSYMISKRVFLNWLKGQ</sequence>
<dbReference type="InterPro" id="IPR041657">
    <property type="entry name" value="HTH_17"/>
</dbReference>
<feature type="domain" description="Helix-turn-helix" evidence="2">
    <location>
        <begin position="50"/>
        <end position="98"/>
    </location>
</feature>